<proteinExistence type="predicted"/>
<protein>
    <submittedName>
        <fullName evidence="2">Uncharacterized protein</fullName>
    </submittedName>
</protein>
<sequence length="55" mass="6245">MSRGLQNDGRFEDRCAEDGAPSEIERYRAWIAAKLLQGICLFVLLAITVVLFDSW</sequence>
<dbReference type="RefSeq" id="WP_171220608.1">
    <property type="nucleotide sequence ID" value="NZ_JABEPP010000007.1"/>
</dbReference>
<evidence type="ECO:0000256" key="1">
    <source>
        <dbReference type="SAM" id="Phobius"/>
    </source>
</evidence>
<reference evidence="2 3" key="1">
    <citation type="submission" date="2020-04" db="EMBL/GenBank/DDBJ databases">
        <title>Enterovirga sp. isolate from soil.</title>
        <authorList>
            <person name="Chea S."/>
            <person name="Kim D.-U."/>
        </authorList>
    </citation>
    <scope>NUCLEOTIDE SEQUENCE [LARGE SCALE GENOMIC DNA]</scope>
    <source>
        <strain evidence="2 3">DB1703</strain>
    </source>
</reference>
<dbReference type="EMBL" id="JABEPP010000007">
    <property type="protein sequence ID" value="NNM75111.1"/>
    <property type="molecule type" value="Genomic_DNA"/>
</dbReference>
<keyword evidence="3" id="KW-1185">Reference proteome</keyword>
<organism evidence="2 3">
    <name type="scientific">Enterovirga aerilata</name>
    <dbReference type="NCBI Taxonomy" id="2730920"/>
    <lineage>
        <taxon>Bacteria</taxon>
        <taxon>Pseudomonadati</taxon>
        <taxon>Pseudomonadota</taxon>
        <taxon>Alphaproteobacteria</taxon>
        <taxon>Hyphomicrobiales</taxon>
        <taxon>Methylobacteriaceae</taxon>
        <taxon>Enterovirga</taxon>
    </lineage>
</organism>
<keyword evidence="1" id="KW-1133">Transmembrane helix</keyword>
<dbReference type="Proteomes" id="UP000564885">
    <property type="component" value="Unassembled WGS sequence"/>
</dbReference>
<evidence type="ECO:0000313" key="3">
    <source>
        <dbReference type="Proteomes" id="UP000564885"/>
    </source>
</evidence>
<dbReference type="AlphaFoldDB" id="A0A849ICX2"/>
<comment type="caution">
    <text evidence="2">The sequence shown here is derived from an EMBL/GenBank/DDBJ whole genome shotgun (WGS) entry which is preliminary data.</text>
</comment>
<accession>A0A849ICX2</accession>
<feature type="transmembrane region" description="Helical" evidence="1">
    <location>
        <begin position="35"/>
        <end position="52"/>
    </location>
</feature>
<evidence type="ECO:0000313" key="2">
    <source>
        <dbReference type="EMBL" id="NNM75111.1"/>
    </source>
</evidence>
<keyword evidence="1" id="KW-0812">Transmembrane</keyword>
<gene>
    <name evidence="2" type="ORF">HJG44_22385</name>
</gene>
<name>A0A849ICX2_9HYPH</name>
<keyword evidence="1" id="KW-0472">Membrane</keyword>